<dbReference type="Pfam" id="PF03055">
    <property type="entry name" value="RPE65"/>
    <property type="match status" value="1"/>
</dbReference>
<evidence type="ECO:0000256" key="3">
    <source>
        <dbReference type="ARBA" id="ARBA00023004"/>
    </source>
</evidence>
<evidence type="ECO:0000313" key="7">
    <source>
        <dbReference type="Proteomes" id="UP001152797"/>
    </source>
</evidence>
<reference evidence="6 7" key="2">
    <citation type="submission" date="2024-05" db="EMBL/GenBank/DDBJ databases">
        <authorList>
            <person name="Chen Y."/>
            <person name="Shah S."/>
            <person name="Dougan E. K."/>
            <person name="Thang M."/>
            <person name="Chan C."/>
        </authorList>
    </citation>
    <scope>NUCLEOTIDE SEQUENCE [LARGE SCALE GENOMIC DNA]</scope>
</reference>
<evidence type="ECO:0000256" key="1">
    <source>
        <dbReference type="ARBA" id="ARBA00006787"/>
    </source>
</evidence>
<evidence type="ECO:0000256" key="2">
    <source>
        <dbReference type="ARBA" id="ARBA00022723"/>
    </source>
</evidence>
<keyword evidence="7" id="KW-1185">Reference proteome</keyword>
<keyword evidence="6" id="KW-0223">Dioxygenase</keyword>
<dbReference type="OrthoDB" id="419425at2759"/>
<comment type="caution">
    <text evidence="5">The sequence shown here is derived from an EMBL/GenBank/DDBJ whole genome shotgun (WGS) entry which is preliminary data.</text>
</comment>
<dbReference type="InterPro" id="IPR004294">
    <property type="entry name" value="Carotenoid_Oase"/>
</dbReference>
<dbReference type="EMBL" id="CAMXCT010002040">
    <property type="protein sequence ID" value="CAI3995155.1"/>
    <property type="molecule type" value="Genomic_DNA"/>
</dbReference>
<comment type="similarity">
    <text evidence="1">Belongs to the carotenoid oxygenase family.</text>
</comment>
<keyword evidence="6" id="KW-0560">Oxidoreductase</keyword>
<feature type="binding site" evidence="4">
    <location>
        <position position="8"/>
    </location>
    <ligand>
        <name>Fe cation</name>
        <dbReference type="ChEBI" id="CHEBI:24875"/>
        <note>catalytic</note>
    </ligand>
</feature>
<evidence type="ECO:0000256" key="4">
    <source>
        <dbReference type="PIRSR" id="PIRSR604294-1"/>
    </source>
</evidence>
<keyword evidence="3 4" id="KW-0408">Iron</keyword>
<dbReference type="EMBL" id="CAMXCT030002040">
    <property type="protein sequence ID" value="CAL4782467.1"/>
    <property type="molecule type" value="Genomic_DNA"/>
</dbReference>
<dbReference type="Proteomes" id="UP001152797">
    <property type="component" value="Unassembled WGS sequence"/>
</dbReference>
<dbReference type="GO" id="GO:0016702">
    <property type="term" value="F:oxidoreductase activity, acting on single donors with incorporation of molecular oxygen, incorporation of two atoms of oxygen"/>
    <property type="evidence" value="ECO:0007669"/>
    <property type="project" value="InterPro"/>
</dbReference>
<protein>
    <submittedName>
        <fullName evidence="6">Carotenoid 9,10(9',10')-cleavage dioxygenase 1 (Carotenoid cleavage dioxygenase 1) (OgCCD1)</fullName>
    </submittedName>
</protein>
<evidence type="ECO:0000313" key="6">
    <source>
        <dbReference type="EMBL" id="CAL4782467.1"/>
    </source>
</evidence>
<proteinExistence type="inferred from homology"/>
<evidence type="ECO:0000313" key="5">
    <source>
        <dbReference type="EMBL" id="CAI3995155.1"/>
    </source>
</evidence>
<dbReference type="EMBL" id="CAMXCT020002040">
    <property type="protein sequence ID" value="CAL1148530.1"/>
    <property type="molecule type" value="Genomic_DNA"/>
</dbReference>
<keyword evidence="2 4" id="KW-0479">Metal-binding</keyword>
<dbReference type="AlphaFoldDB" id="A0A9P1CPH7"/>
<name>A0A9P1CPH7_9DINO</name>
<sequence>MPVAGFHHDMFITENYMVMIDGAMSFTPQEAIKGKQLWMFDQARKLRFGIFDRSKELTKANLQWIEADVAAELLGKPWMASH</sequence>
<organism evidence="5">
    <name type="scientific">Cladocopium goreaui</name>
    <dbReference type="NCBI Taxonomy" id="2562237"/>
    <lineage>
        <taxon>Eukaryota</taxon>
        <taxon>Sar</taxon>
        <taxon>Alveolata</taxon>
        <taxon>Dinophyceae</taxon>
        <taxon>Suessiales</taxon>
        <taxon>Symbiodiniaceae</taxon>
        <taxon>Cladocopium</taxon>
    </lineage>
</organism>
<comment type="cofactor">
    <cofactor evidence="4">
        <name>Fe(2+)</name>
        <dbReference type="ChEBI" id="CHEBI:29033"/>
    </cofactor>
    <text evidence="4">Binds 1 Fe(2+) ion per subunit.</text>
</comment>
<accession>A0A9P1CPH7</accession>
<reference evidence="5" key="1">
    <citation type="submission" date="2022-10" db="EMBL/GenBank/DDBJ databases">
        <authorList>
            <person name="Chen Y."/>
            <person name="Dougan E. K."/>
            <person name="Chan C."/>
            <person name="Rhodes N."/>
            <person name="Thang M."/>
        </authorList>
    </citation>
    <scope>NUCLEOTIDE SEQUENCE</scope>
</reference>
<gene>
    <name evidence="5" type="ORF">C1SCF055_LOCUS21751</name>
</gene>
<dbReference type="GO" id="GO:0046872">
    <property type="term" value="F:metal ion binding"/>
    <property type="evidence" value="ECO:0007669"/>
    <property type="project" value="UniProtKB-KW"/>
</dbReference>